<evidence type="ECO:0000256" key="1">
    <source>
        <dbReference type="SAM" id="MobiDB-lite"/>
    </source>
</evidence>
<evidence type="ECO:0000313" key="3">
    <source>
        <dbReference type="Proteomes" id="UP001218218"/>
    </source>
</evidence>
<name>A0AAD6ZPK7_9AGAR</name>
<evidence type="ECO:0000313" key="2">
    <source>
        <dbReference type="EMBL" id="KAJ7333494.1"/>
    </source>
</evidence>
<protein>
    <submittedName>
        <fullName evidence="2">Uncharacterized protein</fullName>
    </submittedName>
</protein>
<feature type="region of interest" description="Disordered" evidence="1">
    <location>
        <begin position="165"/>
        <end position="188"/>
    </location>
</feature>
<accession>A0AAD6ZPK7</accession>
<feature type="compositionally biased region" description="Polar residues" evidence="1">
    <location>
        <begin position="176"/>
        <end position="188"/>
    </location>
</feature>
<dbReference type="EMBL" id="JARIHO010000034">
    <property type="protein sequence ID" value="KAJ7333494.1"/>
    <property type="molecule type" value="Genomic_DNA"/>
</dbReference>
<organism evidence="2 3">
    <name type="scientific">Mycena albidolilacea</name>
    <dbReference type="NCBI Taxonomy" id="1033008"/>
    <lineage>
        <taxon>Eukaryota</taxon>
        <taxon>Fungi</taxon>
        <taxon>Dikarya</taxon>
        <taxon>Basidiomycota</taxon>
        <taxon>Agaricomycotina</taxon>
        <taxon>Agaricomycetes</taxon>
        <taxon>Agaricomycetidae</taxon>
        <taxon>Agaricales</taxon>
        <taxon>Marasmiineae</taxon>
        <taxon>Mycenaceae</taxon>
        <taxon>Mycena</taxon>
    </lineage>
</organism>
<feature type="compositionally biased region" description="Polar residues" evidence="1">
    <location>
        <begin position="1"/>
        <end position="14"/>
    </location>
</feature>
<comment type="caution">
    <text evidence="2">The sequence shown here is derived from an EMBL/GenBank/DDBJ whole genome shotgun (WGS) entry which is preliminary data.</text>
</comment>
<proteinExistence type="predicted"/>
<dbReference type="AlphaFoldDB" id="A0AAD6ZPK7"/>
<feature type="region of interest" description="Disordered" evidence="1">
    <location>
        <begin position="1"/>
        <end position="34"/>
    </location>
</feature>
<reference evidence="2" key="1">
    <citation type="submission" date="2023-03" db="EMBL/GenBank/DDBJ databases">
        <title>Massive genome expansion in bonnet fungi (Mycena s.s.) driven by repeated elements and novel gene families across ecological guilds.</title>
        <authorList>
            <consortium name="Lawrence Berkeley National Laboratory"/>
            <person name="Harder C.B."/>
            <person name="Miyauchi S."/>
            <person name="Viragh M."/>
            <person name="Kuo A."/>
            <person name="Thoen E."/>
            <person name="Andreopoulos B."/>
            <person name="Lu D."/>
            <person name="Skrede I."/>
            <person name="Drula E."/>
            <person name="Henrissat B."/>
            <person name="Morin E."/>
            <person name="Kohler A."/>
            <person name="Barry K."/>
            <person name="LaButti K."/>
            <person name="Morin E."/>
            <person name="Salamov A."/>
            <person name="Lipzen A."/>
            <person name="Mereny Z."/>
            <person name="Hegedus B."/>
            <person name="Baldrian P."/>
            <person name="Stursova M."/>
            <person name="Weitz H."/>
            <person name="Taylor A."/>
            <person name="Grigoriev I.V."/>
            <person name="Nagy L.G."/>
            <person name="Martin F."/>
            <person name="Kauserud H."/>
        </authorList>
    </citation>
    <scope>NUCLEOTIDE SEQUENCE</scope>
    <source>
        <strain evidence="2">CBHHK002</strain>
    </source>
</reference>
<sequence>MCHSPSNLVTFSTATPPPRHSRQHSADDAHSMPSESVQSINSASLLMSYGTQSVTGMCFNPTCTSSTAMSTRSSVISLTVLRVYLSCDNGVAGHCSLYLNPHCLPRFPGSLRCILLRTQPTVQQAQYGIAGSLAPVVGAIPTCARDLNCGRVELKHTGLEFVGPSSSHLRPRSHAKTLTQRGQDSVAV</sequence>
<dbReference type="Proteomes" id="UP001218218">
    <property type="component" value="Unassembled WGS sequence"/>
</dbReference>
<keyword evidence="3" id="KW-1185">Reference proteome</keyword>
<gene>
    <name evidence="2" type="ORF">DFH08DRAFT_1021211</name>
</gene>